<dbReference type="STRING" id="1127699.HMPREF9151_01788"/>
<evidence type="ECO:0000256" key="2">
    <source>
        <dbReference type="ARBA" id="ARBA00022723"/>
    </source>
</evidence>
<comment type="catalytic activity">
    <reaction evidence="6">
        <text>isochorismate + 2-oxoglutarate + H(+) = 5-enolpyruvoyl-6-hydroxy-2-succinyl-cyclohex-3-ene-1-carboxylate + CO2</text>
        <dbReference type="Rhea" id="RHEA:25593"/>
        <dbReference type="ChEBI" id="CHEBI:15378"/>
        <dbReference type="ChEBI" id="CHEBI:16526"/>
        <dbReference type="ChEBI" id="CHEBI:16810"/>
        <dbReference type="ChEBI" id="CHEBI:29780"/>
        <dbReference type="ChEBI" id="CHEBI:58818"/>
        <dbReference type="EC" id="2.2.1.9"/>
    </reaction>
</comment>
<dbReference type="EMBL" id="AMEP01000104">
    <property type="protein sequence ID" value="EKX99205.1"/>
    <property type="molecule type" value="Genomic_DNA"/>
</dbReference>
<evidence type="ECO:0000313" key="9">
    <source>
        <dbReference type="EMBL" id="EKX99205.1"/>
    </source>
</evidence>
<dbReference type="NCBIfam" id="TIGR00173">
    <property type="entry name" value="menD"/>
    <property type="match status" value="1"/>
</dbReference>
<dbReference type="Gene3D" id="3.40.50.1220">
    <property type="entry name" value="TPP-binding domain"/>
    <property type="match status" value="1"/>
</dbReference>
<evidence type="ECO:0000259" key="7">
    <source>
        <dbReference type="Pfam" id="PF02775"/>
    </source>
</evidence>
<dbReference type="GO" id="GO:0070204">
    <property type="term" value="F:2-succinyl-5-enolpyruvyl-6-hydroxy-3-cyclohexene-1-carboxylic-acid synthase activity"/>
    <property type="evidence" value="ECO:0007669"/>
    <property type="project" value="UniProtKB-UniRule"/>
</dbReference>
<dbReference type="HOGENOM" id="CLU_006051_3_0_10"/>
<dbReference type="OrthoDB" id="9791859at2"/>
<comment type="function">
    <text evidence="6">Catalyzes the thiamine diphosphate-dependent decarboxylation of 2-oxoglutarate and the subsequent addition of the resulting succinic semialdehyde-thiamine pyrophosphate anion to isochorismate to yield 2-succinyl-5-enolpyruvyl-6-hydroxy-3-cyclohexene-1-carboxylate (SEPHCHC).</text>
</comment>
<gene>
    <name evidence="6" type="primary">menD</name>
    <name evidence="9" type="ORF">HMPREF9151_01788</name>
</gene>
<dbReference type="GO" id="GO:0030145">
    <property type="term" value="F:manganese ion binding"/>
    <property type="evidence" value="ECO:0007669"/>
    <property type="project" value="UniProtKB-UniRule"/>
</dbReference>
<feature type="domain" description="Thiamine pyrophosphate enzyme N-terminal TPP-binding" evidence="8">
    <location>
        <begin position="10"/>
        <end position="113"/>
    </location>
</feature>
<dbReference type="EC" id="2.2.1.9" evidence="6"/>
<comment type="cofactor">
    <cofactor evidence="6">
        <name>thiamine diphosphate</name>
        <dbReference type="ChEBI" id="CHEBI:58937"/>
    </cofactor>
    <text evidence="6">Binds 1 thiamine pyrophosphate per subunit.</text>
</comment>
<dbReference type="InterPro" id="IPR011766">
    <property type="entry name" value="TPP_enzyme_TPP-bd"/>
</dbReference>
<comment type="cofactor">
    <cofactor evidence="6">
        <name>Mg(2+)</name>
        <dbReference type="ChEBI" id="CHEBI:18420"/>
    </cofactor>
    <cofactor evidence="6">
        <name>Mn(2+)</name>
        <dbReference type="ChEBI" id="CHEBI:29035"/>
    </cofactor>
</comment>
<accession>L1N791</accession>
<dbReference type="Pfam" id="PF02775">
    <property type="entry name" value="TPP_enzyme_C"/>
    <property type="match status" value="1"/>
</dbReference>
<dbReference type="PANTHER" id="PTHR42916">
    <property type="entry name" value="2-SUCCINYL-5-ENOLPYRUVYL-6-HYDROXY-3-CYCLOHEXENE-1-CARBOXYLATE SYNTHASE"/>
    <property type="match status" value="1"/>
</dbReference>
<comment type="subunit">
    <text evidence="6">Homodimer.</text>
</comment>
<organism evidence="9 10">
    <name type="scientific">Hoylesella saccharolytica F0055</name>
    <dbReference type="NCBI Taxonomy" id="1127699"/>
    <lineage>
        <taxon>Bacteria</taxon>
        <taxon>Pseudomonadati</taxon>
        <taxon>Bacteroidota</taxon>
        <taxon>Bacteroidia</taxon>
        <taxon>Bacteroidales</taxon>
        <taxon>Prevotellaceae</taxon>
        <taxon>Hoylesella</taxon>
    </lineage>
</organism>
<keyword evidence="2 6" id="KW-0479">Metal-binding</keyword>
<proteinExistence type="inferred from homology"/>
<dbReference type="UniPathway" id="UPA00079"/>
<dbReference type="Pfam" id="PF02776">
    <property type="entry name" value="TPP_enzyme_N"/>
    <property type="match status" value="1"/>
</dbReference>
<dbReference type="GO" id="GO:0030976">
    <property type="term" value="F:thiamine pyrophosphate binding"/>
    <property type="evidence" value="ECO:0007669"/>
    <property type="project" value="UniProtKB-UniRule"/>
</dbReference>
<dbReference type="InterPro" id="IPR004433">
    <property type="entry name" value="MenaQ_synth_MenD"/>
</dbReference>
<keyword evidence="4 6" id="KW-0786">Thiamine pyrophosphate</keyword>
<dbReference type="PANTHER" id="PTHR42916:SF1">
    <property type="entry name" value="PROTEIN PHYLLO, CHLOROPLASTIC"/>
    <property type="match status" value="1"/>
</dbReference>
<dbReference type="CDD" id="cd02009">
    <property type="entry name" value="TPP_SHCHC_synthase"/>
    <property type="match status" value="1"/>
</dbReference>
<evidence type="ECO:0000259" key="8">
    <source>
        <dbReference type="Pfam" id="PF02776"/>
    </source>
</evidence>
<dbReference type="GO" id="GO:0009234">
    <property type="term" value="P:menaquinone biosynthetic process"/>
    <property type="evidence" value="ECO:0007669"/>
    <property type="project" value="UniProtKB-UniRule"/>
</dbReference>
<evidence type="ECO:0000256" key="1">
    <source>
        <dbReference type="ARBA" id="ARBA00022679"/>
    </source>
</evidence>
<keyword evidence="10" id="KW-1185">Reference proteome</keyword>
<evidence type="ECO:0000256" key="5">
    <source>
        <dbReference type="ARBA" id="ARBA00023211"/>
    </source>
</evidence>
<evidence type="ECO:0000256" key="4">
    <source>
        <dbReference type="ARBA" id="ARBA00023052"/>
    </source>
</evidence>
<comment type="similarity">
    <text evidence="6">Belongs to the TPP enzyme family. MenD subfamily.</text>
</comment>
<feature type="domain" description="Thiamine pyrophosphate enzyme TPP-binding" evidence="7">
    <location>
        <begin position="421"/>
        <end position="551"/>
    </location>
</feature>
<comment type="pathway">
    <text evidence="6">Quinol/quinone metabolism; menaquinone biosynthesis.</text>
</comment>
<dbReference type="AlphaFoldDB" id="L1N791"/>
<comment type="pathway">
    <text evidence="6">Quinol/quinone metabolism; 1,4-dihydroxy-2-naphthoate biosynthesis; 1,4-dihydroxy-2-naphthoate from chorismate: step 2/7.</text>
</comment>
<reference evidence="9 10" key="1">
    <citation type="submission" date="2012-05" db="EMBL/GenBank/DDBJ databases">
        <authorList>
            <person name="Weinstock G."/>
            <person name="Sodergren E."/>
            <person name="Lobos E.A."/>
            <person name="Fulton L."/>
            <person name="Fulton R."/>
            <person name="Courtney L."/>
            <person name="Fronick C."/>
            <person name="O'Laughlin M."/>
            <person name="Godfrey J."/>
            <person name="Wilson R.M."/>
            <person name="Miner T."/>
            <person name="Farmer C."/>
            <person name="Delehaunty K."/>
            <person name="Cordes M."/>
            <person name="Minx P."/>
            <person name="Tomlinson C."/>
            <person name="Chen J."/>
            <person name="Wollam A."/>
            <person name="Pepin K.H."/>
            <person name="Bhonagiri V."/>
            <person name="Zhang X."/>
            <person name="Suruliraj S."/>
            <person name="Warren W."/>
            <person name="Mitreva M."/>
            <person name="Mardis E.R."/>
            <person name="Wilson R.K."/>
        </authorList>
    </citation>
    <scope>NUCLEOTIDE SEQUENCE [LARGE SCALE GENOMIC DNA]</scope>
    <source>
        <strain evidence="9 10">F0055</strain>
    </source>
</reference>
<name>L1N791_9BACT</name>
<dbReference type="SUPFAM" id="SSF52518">
    <property type="entry name" value="Thiamin diphosphate-binding fold (THDP-binding)"/>
    <property type="match status" value="2"/>
</dbReference>
<comment type="caution">
    <text evidence="9">The sequence shown here is derived from an EMBL/GenBank/DDBJ whole genome shotgun (WGS) entry which is preliminary data.</text>
</comment>
<keyword evidence="5 6" id="KW-0464">Manganese</keyword>
<dbReference type="InterPro" id="IPR012001">
    <property type="entry name" value="Thiamin_PyroP_enz_TPP-bd_dom"/>
</dbReference>
<dbReference type="RefSeq" id="WP_009163091.1">
    <property type="nucleotide sequence ID" value="NZ_KB291004.1"/>
</dbReference>
<dbReference type="CDD" id="cd07037">
    <property type="entry name" value="TPP_PYR_MenD"/>
    <property type="match status" value="1"/>
</dbReference>
<evidence type="ECO:0000313" key="10">
    <source>
        <dbReference type="Proteomes" id="UP000010433"/>
    </source>
</evidence>
<keyword evidence="1 6" id="KW-0808">Transferase</keyword>
<dbReference type="PATRIC" id="fig|1127699.3.peg.1651"/>
<keyword evidence="3 6" id="KW-0460">Magnesium</keyword>
<keyword evidence="6" id="KW-0474">Menaquinone biosynthesis</keyword>
<dbReference type="GO" id="GO:0000287">
    <property type="term" value="F:magnesium ion binding"/>
    <property type="evidence" value="ECO:0007669"/>
    <property type="project" value="UniProtKB-UniRule"/>
</dbReference>
<evidence type="ECO:0000256" key="3">
    <source>
        <dbReference type="ARBA" id="ARBA00022842"/>
    </source>
</evidence>
<dbReference type="InterPro" id="IPR029061">
    <property type="entry name" value="THDP-binding"/>
</dbReference>
<dbReference type="Proteomes" id="UP000010433">
    <property type="component" value="Unassembled WGS sequence"/>
</dbReference>
<dbReference type="UniPathway" id="UPA01057">
    <property type="reaction ID" value="UER00164"/>
</dbReference>
<sequence>MFSNKENINILTALLVEHGVTRVVVCPGSRNAAIAHNLSRVRQITCYAVTDERSAGFYALGMAQHRYEPVAVCVTSGTALLNLAPAVAEARYQQIPLVVISADRSPAWINQQDGQTLEQPNALGQWVSKAVSLPEPLDAEQRWHCNRLVNEALTACKRYGGRPVHINVPVSEPLFCFDVNRLPQERSIRVIEAVEDVAACKAFEEKLWAARRPLVVVGQLHADEAYQVRLSVEEICKDVPVLYECTSLSPDYTTGDAASGKATGPLNINEVLSRIERETTDVSPDYILYIGGTLISKRLKQYLRQIHRAETWTVNRGGHVYDTFMTLSGVVDGRPAYVLQYICKVLREKKEQGTLTFDSGYQQCWSAAIDAGKASTKNAATGYSQLSAVKAFFEQLPTDRPYYLHAGNSMSIRLVNLFARSYVWCNRGVNGIDGSLSTAAGFSLVAGCDVFCIIGDLSFFYDQNALWPTLNRNLKVLLLNNHSGGIFNTLEGLEDSDTCRQLVKAQHQLSAECACRQYGLTYLSAHNANELKAGLMAFLDRSNQQPVVFEVFTDSDADTAAWQNYHRQT</sequence>
<dbReference type="PIRSF" id="PIRSF004983">
    <property type="entry name" value="MenD"/>
    <property type="match status" value="1"/>
</dbReference>
<dbReference type="Gene3D" id="3.40.50.970">
    <property type="match status" value="2"/>
</dbReference>
<protein>
    <recommendedName>
        <fullName evidence="6">2-succinyl-5-enolpyruvyl-6-hydroxy-3-cyclohexene-1-carboxylate synthase</fullName>
        <shortName evidence="6">SEPHCHC synthase</shortName>
        <ecNumber evidence="6">2.2.1.9</ecNumber>
    </recommendedName>
    <alternativeName>
        <fullName evidence="6">Menaquinone biosynthesis protein MenD</fullName>
    </alternativeName>
</protein>
<evidence type="ECO:0000256" key="6">
    <source>
        <dbReference type="HAMAP-Rule" id="MF_01659"/>
    </source>
</evidence>
<dbReference type="HAMAP" id="MF_01659">
    <property type="entry name" value="MenD"/>
    <property type="match status" value="1"/>
</dbReference>